<organism evidence="1 2">
    <name type="scientific">Pseudorhodoferax soli</name>
    <dbReference type="NCBI Taxonomy" id="545864"/>
    <lineage>
        <taxon>Bacteria</taxon>
        <taxon>Pseudomonadati</taxon>
        <taxon>Pseudomonadota</taxon>
        <taxon>Betaproteobacteria</taxon>
        <taxon>Burkholderiales</taxon>
        <taxon>Comamonadaceae</taxon>
    </lineage>
</organism>
<protein>
    <submittedName>
        <fullName evidence="1">Glycine/betaine/sarcosine/D-proline reductase family selenoprotein B</fullName>
    </submittedName>
</protein>
<comment type="caution">
    <text evidence="1">The sequence shown here is derived from an EMBL/GenBank/DDBJ whole genome shotgun (WGS) entry which is preliminary data.</text>
</comment>
<dbReference type="EMBL" id="QPJK01000020">
    <property type="protein sequence ID" value="RCW63234.1"/>
    <property type="molecule type" value="Genomic_DNA"/>
</dbReference>
<name>A0A368XB38_9BURK</name>
<dbReference type="OrthoDB" id="9126078at2"/>
<accession>A0A368XB38</accession>
<dbReference type="GO" id="GO:0050485">
    <property type="term" value="F:oxidoreductase activity, acting on X-H and Y-H to form an X-Y bond, with a disulfide as acceptor"/>
    <property type="evidence" value="ECO:0007669"/>
    <property type="project" value="InterPro"/>
</dbReference>
<dbReference type="RefSeq" id="WP_114472744.1">
    <property type="nucleotide sequence ID" value="NZ_QPJK01000020.1"/>
</dbReference>
<dbReference type="Proteomes" id="UP000252884">
    <property type="component" value="Unassembled WGS sequence"/>
</dbReference>
<evidence type="ECO:0000313" key="2">
    <source>
        <dbReference type="Proteomes" id="UP000252884"/>
    </source>
</evidence>
<proteinExistence type="predicted"/>
<evidence type="ECO:0000313" key="1">
    <source>
        <dbReference type="EMBL" id="RCW63234.1"/>
    </source>
</evidence>
<sequence>MNAETHPDPNPEPPATVAEELGFLAAIDAPVPYMQRLRDWKLAVGGGTPYVWAHFGDVPFSALRKPLTASSIALITTAAHYQPDKGDQGPGSRYNAQAKFFEVYASPTSNDPDLRVSHVGIDRKHTSMEDPRCWFPLDALRAAASAGRVGRVAPRFFGVPTVRDPRTTIWIHAGEVLRLCMEDQVDAAILIPNCTICHQTLSLVARMLEQSGIPTVIMACAKDIVEHVGVPRALFSDFPLGNGAGRPGDVESQIETLGRALDLLESARAPRTTVQSPLRWSDDPRWKSDFSNVENIPADQRLHVQAASR</sequence>
<reference evidence="1 2" key="1">
    <citation type="submission" date="2018-07" db="EMBL/GenBank/DDBJ databases">
        <title>Genomic Encyclopedia of Type Strains, Phase IV (KMG-IV): sequencing the most valuable type-strain genomes for metagenomic binning, comparative biology and taxonomic classification.</title>
        <authorList>
            <person name="Goeker M."/>
        </authorList>
    </citation>
    <scope>NUCLEOTIDE SEQUENCE [LARGE SCALE GENOMIC DNA]</scope>
    <source>
        <strain evidence="1 2">DSM 21634</strain>
    </source>
</reference>
<gene>
    <name evidence="1" type="ORF">DES41_12058</name>
</gene>
<keyword evidence="2" id="KW-1185">Reference proteome</keyword>
<dbReference type="AlphaFoldDB" id="A0A368XB38"/>